<dbReference type="AlphaFoldDB" id="A0A1S1YS48"/>
<keyword evidence="2" id="KW-0808">Transferase</keyword>
<evidence type="ECO:0000313" key="10">
    <source>
        <dbReference type="Proteomes" id="UP000179797"/>
    </source>
</evidence>
<feature type="domain" description="Carbohydrate kinase FGGY C-terminal" evidence="8">
    <location>
        <begin position="257"/>
        <end position="432"/>
    </location>
</feature>
<dbReference type="STRING" id="915059.NH26_19795"/>
<keyword evidence="4" id="KW-0418">Kinase</keyword>
<evidence type="ECO:0000256" key="6">
    <source>
        <dbReference type="ARBA" id="ARBA00023277"/>
    </source>
</evidence>
<evidence type="ECO:0000259" key="8">
    <source>
        <dbReference type="Pfam" id="PF02782"/>
    </source>
</evidence>
<dbReference type="InterPro" id="IPR050406">
    <property type="entry name" value="FGGY_Carb_Kinase"/>
</dbReference>
<dbReference type="Proteomes" id="UP000179797">
    <property type="component" value="Unassembled WGS sequence"/>
</dbReference>
<proteinExistence type="inferred from homology"/>
<evidence type="ECO:0000313" key="9">
    <source>
        <dbReference type="EMBL" id="OHX63858.1"/>
    </source>
</evidence>
<dbReference type="NCBIfam" id="TIGR02628">
    <property type="entry name" value="fuculo_kin_coli"/>
    <property type="match status" value="1"/>
</dbReference>
<dbReference type="GO" id="GO:0005524">
    <property type="term" value="F:ATP binding"/>
    <property type="evidence" value="ECO:0007669"/>
    <property type="project" value="UniProtKB-KW"/>
</dbReference>
<name>A0A1S1YS48_FLAPC</name>
<evidence type="ECO:0000259" key="7">
    <source>
        <dbReference type="Pfam" id="PF00370"/>
    </source>
</evidence>
<dbReference type="InterPro" id="IPR018485">
    <property type="entry name" value="FGGY_C"/>
</dbReference>
<evidence type="ECO:0000256" key="5">
    <source>
        <dbReference type="ARBA" id="ARBA00022840"/>
    </source>
</evidence>
<protein>
    <submittedName>
        <fullName evidence="9">L-fuculokinase</fullName>
    </submittedName>
</protein>
<comment type="similarity">
    <text evidence="1">Belongs to the FGGY kinase family.</text>
</comment>
<organism evidence="9 10">
    <name type="scientific">Flammeovirga pacifica</name>
    <dbReference type="NCBI Taxonomy" id="915059"/>
    <lineage>
        <taxon>Bacteria</taxon>
        <taxon>Pseudomonadati</taxon>
        <taxon>Bacteroidota</taxon>
        <taxon>Cytophagia</taxon>
        <taxon>Cytophagales</taxon>
        <taxon>Flammeovirgaceae</taxon>
        <taxon>Flammeovirga</taxon>
    </lineage>
</organism>
<dbReference type="CDD" id="cd07773">
    <property type="entry name" value="ASKHA_NBD_FGGY_FK"/>
    <property type="match status" value="1"/>
</dbReference>
<dbReference type="InterPro" id="IPR018484">
    <property type="entry name" value="FGGY_N"/>
</dbReference>
<dbReference type="InterPro" id="IPR000577">
    <property type="entry name" value="Carb_kinase_FGGY"/>
</dbReference>
<keyword evidence="3" id="KW-0547">Nucleotide-binding</keyword>
<dbReference type="InterPro" id="IPR043129">
    <property type="entry name" value="ATPase_NBD"/>
</dbReference>
<dbReference type="Gene3D" id="3.30.420.40">
    <property type="match status" value="2"/>
</dbReference>
<sequence>MKDLAVVLDCGATNIRAIVMNNDGQVVAKYSVNNHSRPDPLNADYTIWDIEEIIDKLSFCCQQVIEKVDHKRIESIGISTFGVDGAFVDEKGQLISPIISWKCQRTIPVLDNIDKYFTTQELLMKTGVGAFSFNTINKMIWYKENQEITISNAKYWLFISSLIGQRLTGSFYTDHTMAGTSQLCNIETQDFDQDILDKLGVSSALFPEMKYAGDVVGQLSSEGSKLLGLPTDIPVKSIGHDTQFALFGAGVDLTNAVLSSGTWEILMVQAKEVNLKPELAQHGITVEFDPAKGLYNIGLQWMASANIEWVKDTFFKNIDSDKVYEIMINEAIQSEEQSDLYQPKLQPNQTINIQALELSNNRGDIFNSCMLSLAKQLKKAVGILEEVSNFKIDKITVVGGGAKNSYWNQLKSNVTGLKIQTIQEKETTVLGASFFLFDNPAEEVRTNYDYSFTSFLPEIKKSENYSETTLVSG</sequence>
<evidence type="ECO:0000256" key="4">
    <source>
        <dbReference type="ARBA" id="ARBA00022777"/>
    </source>
</evidence>
<dbReference type="RefSeq" id="WP_044217717.1">
    <property type="nucleotide sequence ID" value="NZ_JRYR02000002.1"/>
</dbReference>
<keyword evidence="10" id="KW-1185">Reference proteome</keyword>
<accession>A0A1S1YS48</accession>
<dbReference type="PIRSF" id="PIRSF000538">
    <property type="entry name" value="GlpK"/>
    <property type="match status" value="1"/>
</dbReference>
<dbReference type="SUPFAM" id="SSF53067">
    <property type="entry name" value="Actin-like ATPase domain"/>
    <property type="match status" value="2"/>
</dbReference>
<evidence type="ECO:0000256" key="1">
    <source>
        <dbReference type="ARBA" id="ARBA00009156"/>
    </source>
</evidence>
<dbReference type="GO" id="GO:0008737">
    <property type="term" value="F:L-fuculokinase activity"/>
    <property type="evidence" value="ECO:0007669"/>
    <property type="project" value="InterPro"/>
</dbReference>
<feature type="domain" description="Carbohydrate kinase FGGY N-terminal" evidence="7">
    <location>
        <begin position="5"/>
        <end position="248"/>
    </location>
</feature>
<dbReference type="EMBL" id="JRYR02000002">
    <property type="protein sequence ID" value="OHX63858.1"/>
    <property type="molecule type" value="Genomic_DNA"/>
</dbReference>
<keyword evidence="5" id="KW-0067">ATP-binding</keyword>
<dbReference type="Pfam" id="PF00370">
    <property type="entry name" value="FGGY_N"/>
    <property type="match status" value="1"/>
</dbReference>
<gene>
    <name evidence="9" type="ORF">NH26_19795</name>
</gene>
<evidence type="ECO:0000256" key="2">
    <source>
        <dbReference type="ARBA" id="ARBA00022679"/>
    </source>
</evidence>
<dbReference type="PANTHER" id="PTHR43095:SF5">
    <property type="entry name" value="XYLULOSE KINASE"/>
    <property type="match status" value="1"/>
</dbReference>
<dbReference type="PANTHER" id="PTHR43095">
    <property type="entry name" value="SUGAR KINASE"/>
    <property type="match status" value="1"/>
</dbReference>
<dbReference type="Pfam" id="PF02782">
    <property type="entry name" value="FGGY_C"/>
    <property type="match status" value="1"/>
</dbReference>
<evidence type="ECO:0000256" key="3">
    <source>
        <dbReference type="ARBA" id="ARBA00022741"/>
    </source>
</evidence>
<dbReference type="OrthoDB" id="9805576at2"/>
<dbReference type="InterPro" id="IPR013450">
    <property type="entry name" value="Fuculokinase"/>
</dbReference>
<keyword evidence="6" id="KW-0119">Carbohydrate metabolism</keyword>
<comment type="caution">
    <text evidence="9">The sequence shown here is derived from an EMBL/GenBank/DDBJ whole genome shotgun (WGS) entry which is preliminary data.</text>
</comment>
<reference evidence="9 10" key="1">
    <citation type="journal article" date="2012" name="Int. J. Syst. Evol. Microbiol.">
        <title>Flammeovirga pacifica sp. nov., isolated from deep-sea sediment.</title>
        <authorList>
            <person name="Xu H."/>
            <person name="Fu Y."/>
            <person name="Yang N."/>
            <person name="Ding Z."/>
            <person name="Lai Q."/>
            <person name="Zeng R."/>
        </authorList>
    </citation>
    <scope>NUCLEOTIDE SEQUENCE [LARGE SCALE GENOMIC DNA]</scope>
    <source>
        <strain evidence="10">DSM 24597 / LMG 26175 / WPAGA1</strain>
    </source>
</reference>